<proteinExistence type="predicted"/>
<accession>A0A481W6K0</accession>
<feature type="transmembrane region" description="Helical" evidence="1">
    <location>
        <begin position="6"/>
        <end position="26"/>
    </location>
</feature>
<keyword evidence="1" id="KW-1133">Transmembrane helix</keyword>
<keyword evidence="1" id="KW-0472">Membrane</keyword>
<dbReference type="Proteomes" id="UP000294134">
    <property type="component" value="Segment"/>
</dbReference>
<name>A0A481W6K0_9CAUD</name>
<evidence type="ECO:0000313" key="3">
    <source>
        <dbReference type="Proteomes" id="UP000294134"/>
    </source>
</evidence>
<keyword evidence="3" id="KW-1185">Reference proteome</keyword>
<organism evidence="2 3">
    <name type="scientific">Pseudomonas phage Psa21</name>
    <dbReference type="NCBI Taxonomy" id="2530023"/>
    <lineage>
        <taxon>Viruses</taxon>
        <taxon>Duplodnaviria</taxon>
        <taxon>Heunggongvirae</taxon>
        <taxon>Uroviricota</taxon>
        <taxon>Caudoviricetes</taxon>
        <taxon>Chimalliviridae</taxon>
        <taxon>Tepukevirus</taxon>
        <taxon>Tepukevirus Psa21</taxon>
    </lineage>
</organism>
<evidence type="ECO:0000313" key="2">
    <source>
        <dbReference type="EMBL" id="QBJ02837.1"/>
    </source>
</evidence>
<reference evidence="2 3" key="1">
    <citation type="submission" date="2019-02" db="EMBL/GenBank/DDBJ databases">
        <authorList>
            <person name="Frampton R.A."/>
            <person name="Wojtus J.K."/>
            <person name="Fineran P.C."/>
            <person name="Hendrickson H.L."/>
        </authorList>
    </citation>
    <scope>NUCLEOTIDE SEQUENCE [LARGE SCALE GENOMIC DNA]</scope>
</reference>
<sequence>MKKKDWIAELGKNVIIGACFVWWFIIRWFEPRENYKTFALYLTARPNMGYATRKLLEQFKATLKPDDVVRVIQSPGWYPDSTTWTFSYKDVTWKITE</sequence>
<gene>
    <name evidence="2" type="ORF">PSA21_311</name>
</gene>
<keyword evidence="1" id="KW-0812">Transmembrane</keyword>
<evidence type="ECO:0000256" key="1">
    <source>
        <dbReference type="SAM" id="Phobius"/>
    </source>
</evidence>
<protein>
    <submittedName>
        <fullName evidence="2">Uncharacterized protein</fullName>
    </submittedName>
</protein>
<dbReference type="EMBL" id="MK552327">
    <property type="protein sequence ID" value="QBJ02837.1"/>
    <property type="molecule type" value="Genomic_DNA"/>
</dbReference>